<dbReference type="GO" id="GO:0032259">
    <property type="term" value="P:methylation"/>
    <property type="evidence" value="ECO:0007669"/>
    <property type="project" value="UniProtKB-KW"/>
</dbReference>
<dbReference type="InterPro" id="IPR002295">
    <property type="entry name" value="N4/N6-MTase_EcoPI_Mod-like"/>
</dbReference>
<evidence type="ECO:0000256" key="2">
    <source>
        <dbReference type="ARBA" id="ARBA00011900"/>
    </source>
</evidence>
<dbReference type="EC" id="2.1.1.72" evidence="2"/>
<comment type="similarity">
    <text evidence="1">Belongs to the N(4)/N(6)-methyltransferase family.</text>
</comment>
<dbReference type="Proteomes" id="UP001596055">
    <property type="component" value="Unassembled WGS sequence"/>
</dbReference>
<sequence>MTNPDTPSTDTQMNGKSLDIAEQRRKELEQLFPGIFTETRNDQGELKVTIDLERLKAELGEFTDLFDSRRERYGMDWPGKRDCLRLIQQPSTATLKPCREESVEFDTTENLFIEGDNLEVLKLLQKSYYGKVKMIYIDPPYNTGKEFIYPDNFSESLDTYLQYAGLKDSEGRTFSTNTANEGRFHTKWLNMMYPRLYLARNLLREDGVIFISIDDNEVENLRRMCDEIFGEENRIACLVWEKGRKNDAKLFSTGHEYMLVYAKSASVLKEQNIIWREEKPGAKEIWEQYLLLREQHGGNDAAIESDLQAWFAELPKSHPSKKWSRYKRIDKNGPWRDRDISWPGGGGPEYDVIHPVTKKPCVVPEAGWRFANPDEMKRQIEAGLVEFREDHTKPPFRKTHLKPIAEELDDNSEDSDDDDGLATQVRGSCIYKQSQVAVKYLKGLMGAKLFNNPKDHVEIKRLIEYVCGDEGIILDFFSGSGTTGESVAELAMRDCLDLKYILVQLPEPNSEKEKTGKAALKAGYATISDISKDRLRKVYSGLEATGEYREQNEYKWGFKVLKLNQSNFKLWQAPAKDISDEELLQQMELNVDHIDPNASQEDLLYELLIKAGVMPTERVEQIELAGHTVFSVAEGILLVHLGDDIDQALIDAVLNHAPGQFICLDKAFHGNDQLKTNAVKTFEAFNQGKEKIDQIDFKTV</sequence>
<dbReference type="RefSeq" id="WP_248160187.1">
    <property type="nucleotide sequence ID" value="NZ_JAKZAJ010000005.1"/>
</dbReference>
<feature type="domain" description="DNA methylase N-4/N-6" evidence="8">
    <location>
        <begin position="132"/>
        <end position="492"/>
    </location>
</feature>
<dbReference type="InterPro" id="IPR002941">
    <property type="entry name" value="DNA_methylase_N4/N6"/>
</dbReference>
<gene>
    <name evidence="9" type="ORF">ACFPQA_12825</name>
</gene>
<comment type="catalytic activity">
    <reaction evidence="6">
        <text>a 2'-deoxyadenosine in DNA + S-adenosyl-L-methionine = an N(6)-methyl-2'-deoxyadenosine in DNA + S-adenosyl-L-homocysteine + H(+)</text>
        <dbReference type="Rhea" id="RHEA:15197"/>
        <dbReference type="Rhea" id="RHEA-COMP:12418"/>
        <dbReference type="Rhea" id="RHEA-COMP:12419"/>
        <dbReference type="ChEBI" id="CHEBI:15378"/>
        <dbReference type="ChEBI" id="CHEBI:57856"/>
        <dbReference type="ChEBI" id="CHEBI:59789"/>
        <dbReference type="ChEBI" id="CHEBI:90615"/>
        <dbReference type="ChEBI" id="CHEBI:90616"/>
        <dbReference type="EC" id="2.1.1.72"/>
    </reaction>
</comment>
<keyword evidence="10" id="KW-1185">Reference proteome</keyword>
<evidence type="ECO:0000313" key="9">
    <source>
        <dbReference type="EMBL" id="MFC5545943.1"/>
    </source>
</evidence>
<feature type="compositionally biased region" description="Acidic residues" evidence="7">
    <location>
        <begin position="406"/>
        <end position="420"/>
    </location>
</feature>
<keyword evidence="5" id="KW-0949">S-adenosyl-L-methionine</keyword>
<dbReference type="PRINTS" id="PR00506">
    <property type="entry name" value="D21N6MTFRASE"/>
</dbReference>
<dbReference type="PROSITE" id="PS00092">
    <property type="entry name" value="N6_MTASE"/>
    <property type="match status" value="1"/>
</dbReference>
<keyword evidence="3 9" id="KW-0489">Methyltransferase</keyword>
<dbReference type="EMBL" id="JBHSNL010000004">
    <property type="protein sequence ID" value="MFC5545943.1"/>
    <property type="molecule type" value="Genomic_DNA"/>
</dbReference>
<dbReference type="PIRSF" id="PIRSF015855">
    <property type="entry name" value="TypeIII_Mtase_mKpnI"/>
    <property type="match status" value="1"/>
</dbReference>
<proteinExistence type="inferred from homology"/>
<protein>
    <recommendedName>
        <fullName evidence="2">site-specific DNA-methyltransferase (adenine-specific)</fullName>
        <ecNumber evidence="2">2.1.1.72</ecNumber>
    </recommendedName>
</protein>
<evidence type="ECO:0000313" key="10">
    <source>
        <dbReference type="Proteomes" id="UP001596055"/>
    </source>
</evidence>
<evidence type="ECO:0000259" key="8">
    <source>
        <dbReference type="Pfam" id="PF01555"/>
    </source>
</evidence>
<evidence type="ECO:0000256" key="4">
    <source>
        <dbReference type="ARBA" id="ARBA00022679"/>
    </source>
</evidence>
<evidence type="ECO:0000256" key="3">
    <source>
        <dbReference type="ARBA" id="ARBA00022603"/>
    </source>
</evidence>
<dbReference type="InterPro" id="IPR029063">
    <property type="entry name" value="SAM-dependent_MTases_sf"/>
</dbReference>
<evidence type="ECO:0000256" key="7">
    <source>
        <dbReference type="SAM" id="MobiDB-lite"/>
    </source>
</evidence>
<feature type="region of interest" description="Disordered" evidence="7">
    <location>
        <begin position="401"/>
        <end position="420"/>
    </location>
</feature>
<dbReference type="GO" id="GO:0008168">
    <property type="term" value="F:methyltransferase activity"/>
    <property type="evidence" value="ECO:0007669"/>
    <property type="project" value="UniProtKB-KW"/>
</dbReference>
<reference evidence="10" key="1">
    <citation type="journal article" date="2019" name="Int. J. Syst. Evol. Microbiol.">
        <title>The Global Catalogue of Microorganisms (GCM) 10K type strain sequencing project: providing services to taxonomists for standard genome sequencing and annotation.</title>
        <authorList>
            <consortium name="The Broad Institute Genomics Platform"/>
            <consortium name="The Broad Institute Genome Sequencing Center for Infectious Disease"/>
            <person name="Wu L."/>
            <person name="Ma J."/>
        </authorList>
    </citation>
    <scope>NUCLEOTIDE SEQUENCE [LARGE SCALE GENOMIC DNA]</scope>
    <source>
        <strain evidence="10">CGMCC 4.1799</strain>
    </source>
</reference>
<evidence type="ECO:0000256" key="6">
    <source>
        <dbReference type="ARBA" id="ARBA00047942"/>
    </source>
</evidence>
<dbReference type="Pfam" id="PF01555">
    <property type="entry name" value="N6_N4_Mtase"/>
    <property type="match status" value="1"/>
</dbReference>
<comment type="caution">
    <text evidence="9">The sequence shown here is derived from an EMBL/GenBank/DDBJ whole genome shotgun (WGS) entry which is preliminary data.</text>
</comment>
<keyword evidence="4 9" id="KW-0808">Transferase</keyword>
<dbReference type="Gene3D" id="3.40.50.150">
    <property type="entry name" value="Vaccinia Virus protein VP39"/>
    <property type="match status" value="1"/>
</dbReference>
<name>A0ABW0RMY3_9GAMM</name>
<dbReference type="InterPro" id="IPR002052">
    <property type="entry name" value="DNA_methylase_N6_adenine_CS"/>
</dbReference>
<dbReference type="SUPFAM" id="SSF53335">
    <property type="entry name" value="S-adenosyl-L-methionine-dependent methyltransferases"/>
    <property type="match status" value="1"/>
</dbReference>
<evidence type="ECO:0000256" key="1">
    <source>
        <dbReference type="ARBA" id="ARBA00006594"/>
    </source>
</evidence>
<organism evidence="9 10">
    <name type="scientific">Marinobacter koreensis</name>
    <dbReference type="NCBI Taxonomy" id="335974"/>
    <lineage>
        <taxon>Bacteria</taxon>
        <taxon>Pseudomonadati</taxon>
        <taxon>Pseudomonadota</taxon>
        <taxon>Gammaproteobacteria</taxon>
        <taxon>Pseudomonadales</taxon>
        <taxon>Marinobacteraceae</taxon>
        <taxon>Marinobacter</taxon>
    </lineage>
</organism>
<evidence type="ECO:0000256" key="5">
    <source>
        <dbReference type="ARBA" id="ARBA00022691"/>
    </source>
</evidence>
<accession>A0ABW0RMY3</accession>